<sequence length="399" mass="45733">MISFFSLFGLDLDRAMRPIELIFLKCDRAERRKRLMALGYSTLFLSVSVEKRHASPDPKYYFVKSLKRGDYDLLFHSISDQCEHPKASFDITEGKGRLSIAQIFRCFLLLPLLLKVRRNDWVHWLFMYLSLVKLYGAIRSIPSNKDVNVVVFADMQPLDNLLVQQANRNNQRTTTLQHGLYVDYGKADEKNVNIVNYLNAEADHFLAWGENTAGLIKRYHPEVKTFLCGKPTLVAPGRLQAEGYFTVIFDQNIFFKHNVELLKIAYAVADQLQLKVNIRLHPNNKIEWVKTDPHKTLVNEDLNSSAFVVGHTSSLIYECMRIGIPAFRYKTDVPALDMSDCIVFSSAMKLLELVESSLDAPEKLADGYIKDIGSSAERNYRLYFDEKLQPSTTDVELSV</sequence>
<dbReference type="RefSeq" id="WP_157190601.1">
    <property type="nucleotide sequence ID" value="NZ_CP046621.1"/>
</dbReference>
<reference evidence="1" key="1">
    <citation type="submission" date="2019-12" db="EMBL/GenBank/DDBJ databases">
        <title>Hybrid Genome Assemblies of two High G+C Isolates from Undergraduate Microbiology Courses.</title>
        <authorList>
            <person name="Ne Ville C.J."/>
            <person name="Enright D."/>
            <person name="Hernandez I."/>
            <person name="Dodsworth J."/>
            <person name="Orwin P.M."/>
        </authorList>
    </citation>
    <scope>NUCLEOTIDE SEQUENCE [LARGE SCALE GENOMIC DNA]</scope>
    <source>
        <strain evidence="1">Neo</strain>
    </source>
</reference>
<organism evidence="1 2">
    <name type="scientific">Pseudomonas alkylphenolica</name>
    <dbReference type="NCBI Taxonomy" id="237609"/>
    <lineage>
        <taxon>Bacteria</taxon>
        <taxon>Pseudomonadati</taxon>
        <taxon>Pseudomonadota</taxon>
        <taxon>Gammaproteobacteria</taxon>
        <taxon>Pseudomonadales</taxon>
        <taxon>Pseudomonadaceae</taxon>
        <taxon>Pseudomonas</taxon>
    </lineage>
</organism>
<gene>
    <name evidence="1" type="ORF">GPJ81_00650</name>
</gene>
<dbReference type="EMBL" id="CP046621">
    <property type="protein sequence ID" value="QGW75241.1"/>
    <property type="molecule type" value="Genomic_DNA"/>
</dbReference>
<evidence type="ECO:0000313" key="2">
    <source>
        <dbReference type="Proteomes" id="UP000426235"/>
    </source>
</evidence>
<protein>
    <submittedName>
        <fullName evidence="1">Uncharacterized protein</fullName>
    </submittedName>
</protein>
<proteinExistence type="predicted"/>
<dbReference type="AlphaFoldDB" id="A0A6I6GZL3"/>
<evidence type="ECO:0000313" key="1">
    <source>
        <dbReference type="EMBL" id="QGW75241.1"/>
    </source>
</evidence>
<accession>A0A6I6GZL3</accession>
<dbReference type="Proteomes" id="UP000426235">
    <property type="component" value="Chromosome"/>
</dbReference>
<name>A0A6I6GZL3_9PSED</name>
<keyword evidence="2" id="KW-1185">Reference proteome</keyword>